<dbReference type="EMBL" id="JAVDWU010000001">
    <property type="protein sequence ID" value="MDR7148722.1"/>
    <property type="molecule type" value="Genomic_DNA"/>
</dbReference>
<comment type="caution">
    <text evidence="1">The sequence shown here is derived from an EMBL/GenBank/DDBJ whole genome shotgun (WGS) entry which is preliminary data.</text>
</comment>
<dbReference type="Proteomes" id="UP001265700">
    <property type="component" value="Unassembled WGS sequence"/>
</dbReference>
<name>A0ABU1WHI8_9BURK</name>
<proteinExistence type="predicted"/>
<organism evidence="1 2">
    <name type="scientific">Hydrogenophaga palleronii</name>
    <dbReference type="NCBI Taxonomy" id="65655"/>
    <lineage>
        <taxon>Bacteria</taxon>
        <taxon>Pseudomonadati</taxon>
        <taxon>Pseudomonadota</taxon>
        <taxon>Betaproteobacteria</taxon>
        <taxon>Burkholderiales</taxon>
        <taxon>Comamonadaceae</taxon>
        <taxon>Hydrogenophaga</taxon>
    </lineage>
</organism>
<evidence type="ECO:0000313" key="2">
    <source>
        <dbReference type="Proteomes" id="UP001265700"/>
    </source>
</evidence>
<evidence type="ECO:0000313" key="1">
    <source>
        <dbReference type="EMBL" id="MDR7148722.1"/>
    </source>
</evidence>
<protein>
    <submittedName>
        <fullName evidence="1">Uncharacterized protein</fullName>
    </submittedName>
</protein>
<accession>A0ABU1WHI8</accession>
<gene>
    <name evidence="1" type="ORF">J2W49_000650</name>
</gene>
<sequence length="80" mass="8745">MECLSGIDKRAADPDSLARRRLNAYCSPSRQSTMTGYVPGQQMLYSTGFALCSWHFFGAARGQANRKPAQPGVAFSVQTK</sequence>
<reference evidence="1 2" key="1">
    <citation type="submission" date="2023-07" db="EMBL/GenBank/DDBJ databases">
        <title>Sorghum-associated microbial communities from plants grown in Nebraska, USA.</title>
        <authorList>
            <person name="Schachtman D."/>
        </authorList>
    </citation>
    <scope>NUCLEOTIDE SEQUENCE [LARGE SCALE GENOMIC DNA]</scope>
    <source>
        <strain evidence="1 2">4249</strain>
    </source>
</reference>
<keyword evidence="2" id="KW-1185">Reference proteome</keyword>